<evidence type="ECO:0000256" key="7">
    <source>
        <dbReference type="SAM" id="Phobius"/>
    </source>
</evidence>
<keyword evidence="4 7" id="KW-0472">Membrane</keyword>
<keyword evidence="3 7" id="KW-1133">Transmembrane helix</keyword>
<keyword evidence="2 7" id="KW-0812">Transmembrane</keyword>
<feature type="binding site" evidence="5">
    <location>
        <position position="100"/>
    </location>
    <ligand>
        <name>Zn(2+)</name>
        <dbReference type="ChEBI" id="CHEBI:29105"/>
    </ligand>
</feature>
<feature type="transmembrane region" description="Helical" evidence="7">
    <location>
        <begin position="120"/>
        <end position="138"/>
    </location>
</feature>
<feature type="compositionally biased region" description="Basic and acidic residues" evidence="6">
    <location>
        <begin position="11"/>
        <end position="29"/>
    </location>
</feature>
<dbReference type="PANTHER" id="PTHR20855">
    <property type="entry name" value="ADIPOR/PROGESTIN RECEPTOR-RELATED"/>
    <property type="match status" value="1"/>
</dbReference>
<keyword evidence="5" id="KW-0479">Metal-binding</keyword>
<sequence length="256" mass="27731">MRSGDVLGDTSADRSRRAEGGDRPHTGMDRLGNRLELGLDHLSAVIKPRLRGWLHAVAFPVAVAVGAMLTVLSPDAGSRLALTLFTLSAALLFGISALYHRGHWTRRTHGVLKRFDHANIFLIIAGTYTPFCVLALPAGQARTLLWIVWCGALAGVAFRVLWVGAPRWLYVPVYIALGWVAVIYLPGFWRAGGAPVVTFLVLGGALYTLGAVVYGLKRPDPSPRWFGFHEVFHALTVTAFTAHCVGISFALHTSPA</sequence>
<evidence type="ECO:0000313" key="8">
    <source>
        <dbReference type="EMBL" id="GIE94917.1"/>
    </source>
</evidence>
<dbReference type="InterPro" id="IPR004254">
    <property type="entry name" value="AdipoR/HlyIII-related"/>
</dbReference>
<comment type="caution">
    <text evidence="8">The sequence shown here is derived from an EMBL/GenBank/DDBJ whole genome shotgun (WGS) entry which is preliminary data.</text>
</comment>
<dbReference type="Proteomes" id="UP000636960">
    <property type="component" value="Unassembled WGS sequence"/>
</dbReference>
<dbReference type="GO" id="GO:0003677">
    <property type="term" value="F:DNA binding"/>
    <property type="evidence" value="ECO:0007669"/>
    <property type="project" value="UniProtKB-KW"/>
</dbReference>
<feature type="transmembrane region" description="Helical" evidence="7">
    <location>
        <begin position="80"/>
        <end position="99"/>
    </location>
</feature>
<name>A0A919JX48_9ACTN</name>
<evidence type="ECO:0000256" key="2">
    <source>
        <dbReference type="ARBA" id="ARBA00022692"/>
    </source>
</evidence>
<feature type="binding site" evidence="5">
    <location>
        <position position="229"/>
    </location>
    <ligand>
        <name>Zn(2+)</name>
        <dbReference type="ChEBI" id="CHEBI:29105"/>
    </ligand>
</feature>
<feature type="transmembrane region" description="Helical" evidence="7">
    <location>
        <begin position="195"/>
        <end position="216"/>
    </location>
</feature>
<comment type="subcellular location">
    <subcellularLocation>
        <location evidence="1">Membrane</location>
        <topology evidence="1">Multi-pass membrane protein</topology>
    </subcellularLocation>
</comment>
<reference evidence="8" key="1">
    <citation type="submission" date="2021-01" db="EMBL/GenBank/DDBJ databases">
        <title>Whole genome shotgun sequence of Actinoplanes rishiriensis NBRC 108556.</title>
        <authorList>
            <person name="Komaki H."/>
            <person name="Tamura T."/>
        </authorList>
    </citation>
    <scope>NUCLEOTIDE SEQUENCE</scope>
    <source>
        <strain evidence="8">NBRC 108556</strain>
    </source>
</reference>
<feature type="transmembrane region" description="Helical" evidence="7">
    <location>
        <begin position="228"/>
        <end position="251"/>
    </location>
</feature>
<evidence type="ECO:0000256" key="6">
    <source>
        <dbReference type="SAM" id="MobiDB-lite"/>
    </source>
</evidence>
<gene>
    <name evidence="8" type="ORF">Ari01nite_23820</name>
</gene>
<protein>
    <submittedName>
        <fullName evidence="8">DNA-binding protein</fullName>
    </submittedName>
</protein>
<evidence type="ECO:0000256" key="4">
    <source>
        <dbReference type="ARBA" id="ARBA00023136"/>
    </source>
</evidence>
<evidence type="ECO:0000256" key="1">
    <source>
        <dbReference type="ARBA" id="ARBA00004141"/>
    </source>
</evidence>
<evidence type="ECO:0000256" key="5">
    <source>
        <dbReference type="PIRSR" id="PIRSR604254-1"/>
    </source>
</evidence>
<dbReference type="PANTHER" id="PTHR20855:SF3">
    <property type="entry name" value="LD03007P"/>
    <property type="match status" value="1"/>
</dbReference>
<dbReference type="AlphaFoldDB" id="A0A919JX48"/>
<organism evidence="8 9">
    <name type="scientific">Paractinoplanes rishiriensis</name>
    <dbReference type="NCBI Taxonomy" id="1050105"/>
    <lineage>
        <taxon>Bacteria</taxon>
        <taxon>Bacillati</taxon>
        <taxon>Actinomycetota</taxon>
        <taxon>Actinomycetes</taxon>
        <taxon>Micromonosporales</taxon>
        <taxon>Micromonosporaceae</taxon>
        <taxon>Paractinoplanes</taxon>
    </lineage>
</organism>
<feature type="transmembrane region" description="Helical" evidence="7">
    <location>
        <begin position="144"/>
        <end position="162"/>
    </location>
</feature>
<accession>A0A919JX48</accession>
<feature type="region of interest" description="Disordered" evidence="6">
    <location>
        <begin position="1"/>
        <end position="29"/>
    </location>
</feature>
<keyword evidence="8" id="KW-0238">DNA-binding</keyword>
<evidence type="ECO:0000313" key="9">
    <source>
        <dbReference type="Proteomes" id="UP000636960"/>
    </source>
</evidence>
<feature type="transmembrane region" description="Helical" evidence="7">
    <location>
        <begin position="53"/>
        <end position="74"/>
    </location>
</feature>
<dbReference type="EMBL" id="BOMV01000021">
    <property type="protein sequence ID" value="GIE94917.1"/>
    <property type="molecule type" value="Genomic_DNA"/>
</dbReference>
<feature type="transmembrane region" description="Helical" evidence="7">
    <location>
        <begin position="169"/>
        <end position="189"/>
    </location>
</feature>
<keyword evidence="9" id="KW-1185">Reference proteome</keyword>
<evidence type="ECO:0000256" key="3">
    <source>
        <dbReference type="ARBA" id="ARBA00022989"/>
    </source>
</evidence>
<dbReference type="Pfam" id="PF03006">
    <property type="entry name" value="HlyIII"/>
    <property type="match status" value="1"/>
</dbReference>
<keyword evidence="5" id="KW-0862">Zinc</keyword>
<dbReference type="GO" id="GO:0016020">
    <property type="term" value="C:membrane"/>
    <property type="evidence" value="ECO:0007669"/>
    <property type="project" value="UniProtKB-SubCell"/>
</dbReference>
<dbReference type="GO" id="GO:0046872">
    <property type="term" value="F:metal ion binding"/>
    <property type="evidence" value="ECO:0007669"/>
    <property type="project" value="UniProtKB-KW"/>
</dbReference>
<proteinExistence type="predicted"/>
<feature type="binding site" evidence="5">
    <location>
        <position position="233"/>
    </location>
    <ligand>
        <name>Zn(2+)</name>
        <dbReference type="ChEBI" id="CHEBI:29105"/>
    </ligand>
</feature>